<evidence type="ECO:0000256" key="1">
    <source>
        <dbReference type="SAM" id="MobiDB-lite"/>
    </source>
</evidence>
<accession>A0A6A7BZ32</accession>
<organism evidence="2 3">
    <name type="scientific">Piedraia hortae CBS 480.64</name>
    <dbReference type="NCBI Taxonomy" id="1314780"/>
    <lineage>
        <taxon>Eukaryota</taxon>
        <taxon>Fungi</taxon>
        <taxon>Dikarya</taxon>
        <taxon>Ascomycota</taxon>
        <taxon>Pezizomycotina</taxon>
        <taxon>Dothideomycetes</taxon>
        <taxon>Dothideomycetidae</taxon>
        <taxon>Capnodiales</taxon>
        <taxon>Piedraiaceae</taxon>
        <taxon>Piedraia</taxon>
    </lineage>
</organism>
<dbReference type="EMBL" id="MU005981">
    <property type="protein sequence ID" value="KAF2860501.1"/>
    <property type="molecule type" value="Genomic_DNA"/>
</dbReference>
<dbReference type="AlphaFoldDB" id="A0A6A7BZ32"/>
<gene>
    <name evidence="2" type="ORF">K470DRAFT_264481</name>
</gene>
<proteinExistence type="predicted"/>
<feature type="compositionally biased region" description="Polar residues" evidence="1">
    <location>
        <begin position="197"/>
        <end position="208"/>
    </location>
</feature>
<dbReference type="Proteomes" id="UP000799421">
    <property type="component" value="Unassembled WGS sequence"/>
</dbReference>
<evidence type="ECO:0000313" key="2">
    <source>
        <dbReference type="EMBL" id="KAF2860501.1"/>
    </source>
</evidence>
<name>A0A6A7BZ32_9PEZI</name>
<protein>
    <submittedName>
        <fullName evidence="2">Uncharacterized protein</fullName>
    </submittedName>
</protein>
<evidence type="ECO:0000313" key="3">
    <source>
        <dbReference type="Proteomes" id="UP000799421"/>
    </source>
</evidence>
<feature type="region of interest" description="Disordered" evidence="1">
    <location>
        <begin position="190"/>
        <end position="217"/>
    </location>
</feature>
<sequence length="354" mass="39442">MQFNPTKKIKSAWRYTNAHFSRTSKSAMAVDKGDSALENLTVQSGRLSLISEDTPTPPSPVLRRRRKFVLERSKVRVVSHGDAAAPKKPELGCMAVIYCPHCTPQFEGHASDIDVHRDGSEVVMALQARETHNVNGQRKESNILADEGCEVVHDPPMVEGRMWLAREQAKSMHPARRNAEQVYHGLNVTPVPEGSKSAPTPQTNTQAKTPPPIHPSENLLTIPKITGEEVRCLHAIWKQQAELSTGGHLLEPLWEVDDDDENVEDYDPPSRKRHSGCHFSGTVLDVLEEEIEEEVRQFEYDYELNGEMHLYAEGKDCDDQASGEITEDDRIIALSVARAGAPTPYCSAGSDEEY</sequence>
<reference evidence="2" key="1">
    <citation type="journal article" date="2020" name="Stud. Mycol.">
        <title>101 Dothideomycetes genomes: a test case for predicting lifestyles and emergence of pathogens.</title>
        <authorList>
            <person name="Haridas S."/>
            <person name="Albert R."/>
            <person name="Binder M."/>
            <person name="Bloem J."/>
            <person name="Labutti K."/>
            <person name="Salamov A."/>
            <person name="Andreopoulos B."/>
            <person name="Baker S."/>
            <person name="Barry K."/>
            <person name="Bills G."/>
            <person name="Bluhm B."/>
            <person name="Cannon C."/>
            <person name="Castanera R."/>
            <person name="Culley D."/>
            <person name="Daum C."/>
            <person name="Ezra D."/>
            <person name="Gonzalez J."/>
            <person name="Henrissat B."/>
            <person name="Kuo A."/>
            <person name="Liang C."/>
            <person name="Lipzen A."/>
            <person name="Lutzoni F."/>
            <person name="Magnuson J."/>
            <person name="Mondo S."/>
            <person name="Nolan M."/>
            <person name="Ohm R."/>
            <person name="Pangilinan J."/>
            <person name="Park H.-J."/>
            <person name="Ramirez L."/>
            <person name="Alfaro M."/>
            <person name="Sun H."/>
            <person name="Tritt A."/>
            <person name="Yoshinaga Y."/>
            <person name="Zwiers L.-H."/>
            <person name="Turgeon B."/>
            <person name="Goodwin S."/>
            <person name="Spatafora J."/>
            <person name="Crous P."/>
            <person name="Grigoriev I."/>
        </authorList>
    </citation>
    <scope>NUCLEOTIDE SEQUENCE</scope>
    <source>
        <strain evidence="2">CBS 480.64</strain>
    </source>
</reference>
<keyword evidence="3" id="KW-1185">Reference proteome</keyword>